<protein>
    <submittedName>
        <fullName evidence="5">ABC transporter substrate-binding protein</fullName>
    </submittedName>
</protein>
<comment type="caution">
    <text evidence="5">The sequence shown here is derived from an EMBL/GenBank/DDBJ whole genome shotgun (WGS) entry which is preliminary data.</text>
</comment>
<dbReference type="AlphaFoldDB" id="A0A3S0ILW2"/>
<reference evidence="5 6" key="1">
    <citation type="submission" date="2018-12" db="EMBL/GenBank/DDBJ databases">
        <authorList>
            <person name="Yu L."/>
        </authorList>
    </citation>
    <scope>NUCLEOTIDE SEQUENCE [LARGE SCALE GENOMIC DNA]</scope>
    <source>
        <strain evidence="5 6">HAW-EB2</strain>
    </source>
</reference>
<dbReference type="SUPFAM" id="SSF53850">
    <property type="entry name" value="Periplasmic binding protein-like II"/>
    <property type="match status" value="1"/>
</dbReference>
<dbReference type="PANTHER" id="PTHR35936:SF6">
    <property type="entry name" value="AMINO ACID ABC TRANSPORTER SUBSTRATE-BINDING PAAT FAMILY PROTEIN"/>
    <property type="match status" value="1"/>
</dbReference>
<evidence type="ECO:0000313" key="5">
    <source>
        <dbReference type="EMBL" id="RTR37184.1"/>
    </source>
</evidence>
<proteinExistence type="inferred from homology"/>
<feature type="signal peptide" evidence="3">
    <location>
        <begin position="1"/>
        <end position="23"/>
    </location>
</feature>
<evidence type="ECO:0000259" key="4">
    <source>
        <dbReference type="Pfam" id="PF00497"/>
    </source>
</evidence>
<dbReference type="RefSeq" id="WP_126522302.1">
    <property type="nucleotide sequence ID" value="NZ_RXNU01000014.1"/>
</dbReference>
<name>A0A3S0ILW2_9GAMM</name>
<evidence type="ECO:0000256" key="3">
    <source>
        <dbReference type="SAM" id="SignalP"/>
    </source>
</evidence>
<dbReference type="Gene3D" id="3.40.190.10">
    <property type="entry name" value="Periplasmic binding protein-like II"/>
    <property type="match status" value="2"/>
</dbReference>
<dbReference type="Pfam" id="PF00497">
    <property type="entry name" value="SBP_bac_3"/>
    <property type="match status" value="1"/>
</dbReference>
<dbReference type="OrthoDB" id="5904382at2"/>
<dbReference type="InterPro" id="IPR001638">
    <property type="entry name" value="Solute-binding_3/MltF_N"/>
</dbReference>
<feature type="domain" description="Solute-binding protein family 3/N-terminal" evidence="4">
    <location>
        <begin position="38"/>
        <end position="264"/>
    </location>
</feature>
<dbReference type="Proteomes" id="UP000267448">
    <property type="component" value="Unassembled WGS sequence"/>
</dbReference>
<evidence type="ECO:0000256" key="2">
    <source>
        <dbReference type="ARBA" id="ARBA00022729"/>
    </source>
</evidence>
<comment type="similarity">
    <text evidence="1">Belongs to the bacterial solute-binding protein 3 family.</text>
</comment>
<keyword evidence="6" id="KW-1185">Reference proteome</keyword>
<accession>A0A3S0ILW2</accession>
<feature type="chain" id="PRO_5018700914" evidence="3">
    <location>
        <begin position="24"/>
        <end position="275"/>
    </location>
</feature>
<dbReference type="PANTHER" id="PTHR35936">
    <property type="entry name" value="MEMBRANE-BOUND LYTIC MUREIN TRANSGLYCOSYLASE F"/>
    <property type="match status" value="1"/>
</dbReference>
<sequence>MTLSPYYLVLALFLPLFAAPSMAEQSYLQPKLKFCVEDTEFPPFNYFKRIDGEKGTSDGYDIDLLKLVFEPSGIEYEVIALPWRRCLKEVSEGIIDGVMSASLNPQRAKDYFHSDAYYYLNPSYFYLRSDFPDGLEIQALSELENHGNICGIKGFNYINFGWVNLTRLYEINEIANLPTMLQKKRCRFFLARKETLAGTLALNHLYRFERLLGRSTVPNLQPEPFHMLISRKSPSAELINKLFNEKVKQLTLNGELEKLLEHHLHELRLNAKNND</sequence>
<evidence type="ECO:0000256" key="1">
    <source>
        <dbReference type="ARBA" id="ARBA00010333"/>
    </source>
</evidence>
<dbReference type="EMBL" id="RXNU01000014">
    <property type="protein sequence ID" value="RTR37184.1"/>
    <property type="molecule type" value="Genomic_DNA"/>
</dbReference>
<evidence type="ECO:0000313" key="6">
    <source>
        <dbReference type="Proteomes" id="UP000267448"/>
    </source>
</evidence>
<organism evidence="5 6">
    <name type="scientific">Shewanella canadensis</name>
    <dbReference type="NCBI Taxonomy" id="271096"/>
    <lineage>
        <taxon>Bacteria</taxon>
        <taxon>Pseudomonadati</taxon>
        <taxon>Pseudomonadota</taxon>
        <taxon>Gammaproteobacteria</taxon>
        <taxon>Alteromonadales</taxon>
        <taxon>Shewanellaceae</taxon>
        <taxon>Shewanella</taxon>
    </lineage>
</organism>
<gene>
    <name evidence="5" type="ORF">EKG38_19820</name>
</gene>
<keyword evidence="2 3" id="KW-0732">Signal</keyword>